<name>A0A437GVX8_9SPHN</name>
<reference evidence="2 3" key="1">
    <citation type="submission" date="2018-12" db="EMBL/GenBank/DDBJ databases">
        <title>Croceicoccus ponticola sp. nov., a lipolytic bacterium isolated from seawater.</title>
        <authorList>
            <person name="Yoon J.-H."/>
        </authorList>
    </citation>
    <scope>NUCLEOTIDE SEQUENCE [LARGE SCALE GENOMIC DNA]</scope>
    <source>
        <strain evidence="2 3">GM-16</strain>
    </source>
</reference>
<dbReference type="EMBL" id="RXOL01000005">
    <property type="protein sequence ID" value="RVQ66035.1"/>
    <property type="molecule type" value="Genomic_DNA"/>
</dbReference>
<keyword evidence="3" id="KW-1185">Reference proteome</keyword>
<gene>
    <name evidence="2" type="ORF">EKN06_11885</name>
</gene>
<dbReference type="RefSeq" id="WP_127613137.1">
    <property type="nucleotide sequence ID" value="NZ_RXOL01000005.1"/>
</dbReference>
<keyword evidence="1" id="KW-0732">Signal</keyword>
<sequence>MRKQNLGTVKFSTVVYAGLLAWSAAASAQEPRSISGESVRPAAGSEIWASTDSDGTDVVKVLGKALLNFEGREKYAGIAIEHAKFNPATGENHEAERIYLDLADHLGADWRWKARIGTDGKTLLGNAEFRKADWSQSVFVEREIVETEQGLARRIFYTFAGISTDVLLNDANTIALTAGVQEFSGKNERLHLRGKYVHVVRTDIGLSAQLDARYYHSTEPGEFDYFSPKDFVRLLPLIQTRRFSNSGWMYLAGAGFGAQHSSGGGWQLAKFGQLRLESPRSASDLDVFAEAIYTNDSISGGTNYDYLMARAGATFRF</sequence>
<evidence type="ECO:0000313" key="3">
    <source>
        <dbReference type="Proteomes" id="UP000283003"/>
    </source>
</evidence>
<feature type="chain" id="PRO_5019246695" description="DUF481 domain-containing protein" evidence="1">
    <location>
        <begin position="29"/>
        <end position="317"/>
    </location>
</feature>
<dbReference type="AlphaFoldDB" id="A0A437GVX8"/>
<proteinExistence type="predicted"/>
<evidence type="ECO:0008006" key="4">
    <source>
        <dbReference type="Google" id="ProtNLM"/>
    </source>
</evidence>
<evidence type="ECO:0000256" key="1">
    <source>
        <dbReference type="SAM" id="SignalP"/>
    </source>
</evidence>
<comment type="caution">
    <text evidence="2">The sequence shown here is derived from an EMBL/GenBank/DDBJ whole genome shotgun (WGS) entry which is preliminary data.</text>
</comment>
<dbReference type="OrthoDB" id="6675128at2"/>
<protein>
    <recommendedName>
        <fullName evidence="4">DUF481 domain-containing protein</fullName>
    </recommendedName>
</protein>
<dbReference type="Proteomes" id="UP000283003">
    <property type="component" value="Unassembled WGS sequence"/>
</dbReference>
<organism evidence="2 3">
    <name type="scientific">Croceicoccus ponticola</name>
    <dbReference type="NCBI Taxonomy" id="2217664"/>
    <lineage>
        <taxon>Bacteria</taxon>
        <taxon>Pseudomonadati</taxon>
        <taxon>Pseudomonadota</taxon>
        <taxon>Alphaproteobacteria</taxon>
        <taxon>Sphingomonadales</taxon>
        <taxon>Erythrobacteraceae</taxon>
        <taxon>Croceicoccus</taxon>
    </lineage>
</organism>
<feature type="signal peptide" evidence="1">
    <location>
        <begin position="1"/>
        <end position="28"/>
    </location>
</feature>
<evidence type="ECO:0000313" key="2">
    <source>
        <dbReference type="EMBL" id="RVQ66035.1"/>
    </source>
</evidence>
<accession>A0A437GVX8</accession>